<proteinExistence type="predicted"/>
<dbReference type="AlphaFoldDB" id="A6HBT9"/>
<sequence length="54" mass="5951">MCGQFQPPCALQLETWPRGVATRIRQRSGDLRALFYPGGNKDLKAKESPTSGLC</sequence>
<protein>
    <submittedName>
        <fullName evidence="1">RCG61391</fullName>
    </submittedName>
</protein>
<dbReference type="Proteomes" id="UP000234681">
    <property type="component" value="Chromosome 6"/>
</dbReference>
<name>A6HBT9_RAT</name>
<dbReference type="EMBL" id="CH473947">
    <property type="protein sequence ID" value="EDM03494.1"/>
    <property type="molecule type" value="Genomic_DNA"/>
</dbReference>
<gene>
    <name evidence="1" type="ORF">rCG_61391</name>
</gene>
<reference evidence="2" key="1">
    <citation type="submission" date="2005-09" db="EMBL/GenBank/DDBJ databases">
        <authorList>
            <person name="Mural R.J."/>
            <person name="Li P.W."/>
            <person name="Adams M.D."/>
            <person name="Amanatides P.G."/>
            <person name="Baden-Tillson H."/>
            <person name="Barnstead M."/>
            <person name="Chin S.H."/>
            <person name="Dew I."/>
            <person name="Evans C.A."/>
            <person name="Ferriera S."/>
            <person name="Flanigan M."/>
            <person name="Fosler C."/>
            <person name="Glodek A."/>
            <person name="Gu Z."/>
            <person name="Holt R.A."/>
            <person name="Jennings D."/>
            <person name="Kraft C.L."/>
            <person name="Lu F."/>
            <person name="Nguyen T."/>
            <person name="Nusskern D.R."/>
            <person name="Pfannkoch C.M."/>
            <person name="Sitter C."/>
            <person name="Sutton G.G."/>
            <person name="Venter J.C."/>
            <person name="Wang Z."/>
            <person name="Woodage T."/>
            <person name="Zheng X.H."/>
            <person name="Zhong F."/>
        </authorList>
    </citation>
    <scope>NUCLEOTIDE SEQUENCE [LARGE SCALE GENOMIC DNA]</scope>
    <source>
        <strain>BN</strain>
        <strain evidence="2">Sprague-Dawley</strain>
    </source>
</reference>
<accession>A6HBT9</accession>
<organism evidence="1 2">
    <name type="scientific">Rattus norvegicus</name>
    <name type="common">Rat</name>
    <dbReference type="NCBI Taxonomy" id="10116"/>
    <lineage>
        <taxon>Eukaryota</taxon>
        <taxon>Metazoa</taxon>
        <taxon>Chordata</taxon>
        <taxon>Craniata</taxon>
        <taxon>Vertebrata</taxon>
        <taxon>Euteleostomi</taxon>
        <taxon>Mammalia</taxon>
        <taxon>Eutheria</taxon>
        <taxon>Euarchontoglires</taxon>
        <taxon>Glires</taxon>
        <taxon>Rodentia</taxon>
        <taxon>Myomorpha</taxon>
        <taxon>Muroidea</taxon>
        <taxon>Muridae</taxon>
        <taxon>Murinae</taxon>
        <taxon>Rattus</taxon>
    </lineage>
</organism>
<evidence type="ECO:0000313" key="1">
    <source>
        <dbReference type="EMBL" id="EDM03494.1"/>
    </source>
</evidence>
<evidence type="ECO:0000313" key="2">
    <source>
        <dbReference type="Proteomes" id="UP000234681"/>
    </source>
</evidence>